<proteinExistence type="predicted"/>
<organism evidence="2 3">
    <name type="scientific">Amazonocrinis nigriterrae CENA67</name>
    <dbReference type="NCBI Taxonomy" id="2794033"/>
    <lineage>
        <taxon>Bacteria</taxon>
        <taxon>Bacillati</taxon>
        <taxon>Cyanobacteriota</taxon>
        <taxon>Cyanophyceae</taxon>
        <taxon>Nostocales</taxon>
        <taxon>Nostocaceae</taxon>
        <taxon>Amazonocrinis</taxon>
        <taxon>Amazonocrinis nigriterrae</taxon>
    </lineage>
</organism>
<dbReference type="SUPFAM" id="SSF50249">
    <property type="entry name" value="Nucleic acid-binding proteins"/>
    <property type="match status" value="1"/>
</dbReference>
<evidence type="ECO:0000259" key="1">
    <source>
        <dbReference type="PROSITE" id="PS51857"/>
    </source>
</evidence>
<accession>A0A8J7HT38</accession>
<evidence type="ECO:0000313" key="2">
    <source>
        <dbReference type="EMBL" id="MBH8561929.1"/>
    </source>
</evidence>
<dbReference type="Proteomes" id="UP000632766">
    <property type="component" value="Unassembled WGS sequence"/>
</dbReference>
<dbReference type="InterPro" id="IPR002059">
    <property type="entry name" value="CSP_DNA-bd"/>
</dbReference>
<dbReference type="SMART" id="SM00357">
    <property type="entry name" value="CSP"/>
    <property type="match status" value="1"/>
</dbReference>
<protein>
    <submittedName>
        <fullName evidence="2">HPF/RaiA family ribosome-associated protein</fullName>
    </submittedName>
</protein>
<feature type="domain" description="CSD" evidence="1">
    <location>
        <begin position="116"/>
        <end position="180"/>
    </location>
</feature>
<dbReference type="InterPro" id="IPR012340">
    <property type="entry name" value="NA-bd_OB-fold"/>
</dbReference>
<reference evidence="2 3" key="1">
    <citation type="journal article" date="2021" name="Int. J. Syst. Evol. Microbiol.">
        <title>Amazonocrinis nigriterrae gen. nov., sp. nov., Atlanticothrix silvestris gen. nov., sp. nov. and Dendronalium phyllosphericum gen. nov., sp. nov., nostocacean cyanobacteria from Brazilian environments.</title>
        <authorList>
            <person name="Alvarenga D.O."/>
            <person name="Andreote A.P.D."/>
            <person name="Branco L.H.Z."/>
            <person name="Delbaje E."/>
            <person name="Cruz R.B."/>
            <person name="Varani A.M."/>
            <person name="Fiore M.F."/>
        </authorList>
    </citation>
    <scope>NUCLEOTIDE SEQUENCE [LARGE SCALE GENOMIC DNA]</scope>
    <source>
        <strain evidence="2 3">CENA67</strain>
    </source>
</reference>
<dbReference type="InterPro" id="IPR003489">
    <property type="entry name" value="RHF/RaiA"/>
</dbReference>
<name>A0A8J7HT38_9NOST</name>
<dbReference type="SUPFAM" id="SSF69754">
    <property type="entry name" value="Ribosome binding protein Y (YfiA homologue)"/>
    <property type="match status" value="1"/>
</dbReference>
<sequence>MRIPLQITFHNIPPSEAVEAKIRSLVDKLEHFYNRITSCRVIVDAPHRHHRNGKLYQVRIDITVPTGEIVVKRDPPERQSHEDIYVAIRDAFDAAKRKLQDHTSLLRQETKTHEQQPHGRIATLFSDEGYGFIETSEGSEVYFHRNSLFNGDFEQLQVGDEVRFAQEEGDQGLQASTVRLIGKHHLQG</sequence>
<gene>
    <name evidence="2" type="ORF">I8748_07045</name>
</gene>
<dbReference type="InterPro" id="IPR036567">
    <property type="entry name" value="RHF-like"/>
</dbReference>
<dbReference type="PROSITE" id="PS51857">
    <property type="entry name" value="CSD_2"/>
    <property type="match status" value="1"/>
</dbReference>
<dbReference type="Gene3D" id="3.30.160.100">
    <property type="entry name" value="Ribosome hibernation promotion factor-like"/>
    <property type="match status" value="1"/>
</dbReference>
<keyword evidence="3" id="KW-1185">Reference proteome</keyword>
<evidence type="ECO:0000313" key="3">
    <source>
        <dbReference type="Proteomes" id="UP000632766"/>
    </source>
</evidence>
<dbReference type="GO" id="GO:0003676">
    <property type="term" value="F:nucleic acid binding"/>
    <property type="evidence" value="ECO:0007669"/>
    <property type="project" value="InterPro"/>
</dbReference>
<dbReference type="EMBL" id="JAECZC010000008">
    <property type="protein sequence ID" value="MBH8561929.1"/>
    <property type="molecule type" value="Genomic_DNA"/>
</dbReference>
<dbReference type="Pfam" id="PF02482">
    <property type="entry name" value="Ribosomal_S30AE"/>
    <property type="match status" value="1"/>
</dbReference>
<dbReference type="CDD" id="cd00552">
    <property type="entry name" value="RaiA"/>
    <property type="match status" value="1"/>
</dbReference>
<dbReference type="InterPro" id="IPR011129">
    <property type="entry name" value="CSD"/>
</dbReference>
<comment type="caution">
    <text evidence="2">The sequence shown here is derived from an EMBL/GenBank/DDBJ whole genome shotgun (WGS) entry which is preliminary data.</text>
</comment>
<dbReference type="AlphaFoldDB" id="A0A8J7HT38"/>
<dbReference type="Pfam" id="PF00313">
    <property type="entry name" value="CSD"/>
    <property type="match status" value="1"/>
</dbReference>
<dbReference type="RefSeq" id="WP_198123925.1">
    <property type="nucleotide sequence ID" value="NZ_JAECZC010000008.1"/>
</dbReference>
<dbReference type="Gene3D" id="2.40.50.140">
    <property type="entry name" value="Nucleic acid-binding proteins"/>
    <property type="match status" value="1"/>
</dbReference>